<dbReference type="InterPro" id="IPR050545">
    <property type="entry name" value="Mycobact_MmpL"/>
</dbReference>
<dbReference type="Proteomes" id="UP001596422">
    <property type="component" value="Unassembled WGS sequence"/>
</dbReference>
<feature type="domain" description="SSD" evidence="7">
    <location>
        <begin position="268"/>
        <end position="394"/>
    </location>
</feature>
<feature type="transmembrane region" description="Helical" evidence="6">
    <location>
        <begin position="369"/>
        <end position="394"/>
    </location>
</feature>
<dbReference type="RefSeq" id="WP_379910496.1">
    <property type="nucleotide sequence ID" value="NZ_JBHSWE010000001.1"/>
</dbReference>
<organism evidence="8 9">
    <name type="scientific">Marinobacterium aestuariivivens</name>
    <dbReference type="NCBI Taxonomy" id="1698799"/>
    <lineage>
        <taxon>Bacteria</taxon>
        <taxon>Pseudomonadati</taxon>
        <taxon>Pseudomonadota</taxon>
        <taxon>Gammaproteobacteria</taxon>
        <taxon>Oceanospirillales</taxon>
        <taxon>Oceanospirillaceae</taxon>
        <taxon>Marinobacterium</taxon>
    </lineage>
</organism>
<evidence type="ECO:0000256" key="3">
    <source>
        <dbReference type="ARBA" id="ARBA00022692"/>
    </source>
</evidence>
<evidence type="ECO:0000256" key="5">
    <source>
        <dbReference type="ARBA" id="ARBA00023136"/>
    </source>
</evidence>
<gene>
    <name evidence="8" type="ORF">ACFQDL_19635</name>
</gene>
<sequence>MTHNNKSLHNHLQTSNDDRGPLLERLFFGSRPLFLLLFLAVTLVLGYQASRLKPEASFEKMIPSQHPYIANYLSHRDDLAGLGNAVRIAVETTEGDIFTRDFQQLLKQVNDEVFLLSGVNRSEVKSIWTPNVRWTEVTEEGFIGGPVIPDDYDGSSRSLEDLRANVMRSGEVGTLVANNFQSALIYAPLFDLDPETGEPLDYQRFSERLEKLVRDRYQSETVRIHITGFAKIVGDLIDGATQVVLFFAVALLITLVMLYLYSRCLRSSLITLLCSVTAVIWQLGLLKSLGFGLDPYSMLVPFLVFAIGVSHGVQIINTIAQESLQGADRLQAARRAFRALYVPGLTALVSDGIGFATLLVIQIEVIQDLAIAASVGVAVIILSNLVLLPILMSYSGVSPASTRRLVLQNARPHPVWKGLARLTGTRPALLTVVAAALLLGLGLHLGQNLKIGDLDTGAPELRPDSRYNLDNAFIGGNYSASTDIFVTLVRTAPEQCMDYRTLAAIDRFQWHMQNVPGCSR</sequence>
<reference evidence="9" key="1">
    <citation type="journal article" date="2019" name="Int. J. Syst. Evol. Microbiol.">
        <title>The Global Catalogue of Microorganisms (GCM) 10K type strain sequencing project: providing services to taxonomists for standard genome sequencing and annotation.</title>
        <authorList>
            <consortium name="The Broad Institute Genomics Platform"/>
            <consortium name="The Broad Institute Genome Sequencing Center for Infectious Disease"/>
            <person name="Wu L."/>
            <person name="Ma J."/>
        </authorList>
    </citation>
    <scope>NUCLEOTIDE SEQUENCE [LARGE SCALE GENOMIC DNA]</scope>
    <source>
        <strain evidence="9">NBRC 111756</strain>
    </source>
</reference>
<dbReference type="Pfam" id="PF03176">
    <property type="entry name" value="MMPL"/>
    <property type="match status" value="1"/>
</dbReference>
<protein>
    <submittedName>
        <fullName evidence="8">RND family transporter</fullName>
    </submittedName>
</protein>
<dbReference type="SUPFAM" id="SSF82866">
    <property type="entry name" value="Multidrug efflux transporter AcrB transmembrane domain"/>
    <property type="match status" value="1"/>
</dbReference>
<evidence type="ECO:0000313" key="9">
    <source>
        <dbReference type="Proteomes" id="UP001596422"/>
    </source>
</evidence>
<dbReference type="PANTHER" id="PTHR33406">
    <property type="entry name" value="MEMBRANE PROTEIN MJ1562-RELATED"/>
    <property type="match status" value="1"/>
</dbReference>
<keyword evidence="3 6" id="KW-0812">Transmembrane</keyword>
<feature type="transmembrane region" description="Helical" evidence="6">
    <location>
        <begin position="33"/>
        <end position="50"/>
    </location>
</feature>
<feature type="transmembrane region" description="Helical" evidence="6">
    <location>
        <begin position="298"/>
        <end position="320"/>
    </location>
</feature>
<feature type="transmembrane region" description="Helical" evidence="6">
    <location>
        <begin position="268"/>
        <end position="286"/>
    </location>
</feature>
<keyword evidence="2" id="KW-1003">Cell membrane</keyword>
<evidence type="ECO:0000256" key="4">
    <source>
        <dbReference type="ARBA" id="ARBA00022989"/>
    </source>
</evidence>
<comment type="caution">
    <text evidence="8">The sequence shown here is derived from an EMBL/GenBank/DDBJ whole genome shotgun (WGS) entry which is preliminary data.</text>
</comment>
<evidence type="ECO:0000259" key="7">
    <source>
        <dbReference type="PROSITE" id="PS50156"/>
    </source>
</evidence>
<comment type="subcellular location">
    <subcellularLocation>
        <location evidence="1">Cell membrane</location>
        <topology evidence="1">Multi-pass membrane protein</topology>
    </subcellularLocation>
</comment>
<evidence type="ECO:0000256" key="2">
    <source>
        <dbReference type="ARBA" id="ARBA00022475"/>
    </source>
</evidence>
<evidence type="ECO:0000256" key="6">
    <source>
        <dbReference type="SAM" id="Phobius"/>
    </source>
</evidence>
<accession>A0ABW2A3D2</accession>
<dbReference type="PANTHER" id="PTHR33406:SF10">
    <property type="entry name" value="SSD DOMAIN-CONTAINING PROTEIN"/>
    <property type="match status" value="1"/>
</dbReference>
<name>A0ABW2A3D2_9GAMM</name>
<evidence type="ECO:0000313" key="8">
    <source>
        <dbReference type="EMBL" id="MFC6672028.1"/>
    </source>
</evidence>
<feature type="transmembrane region" description="Helical" evidence="6">
    <location>
        <begin position="340"/>
        <end position="363"/>
    </location>
</feature>
<feature type="transmembrane region" description="Helical" evidence="6">
    <location>
        <begin position="243"/>
        <end position="261"/>
    </location>
</feature>
<dbReference type="InterPro" id="IPR000731">
    <property type="entry name" value="SSD"/>
</dbReference>
<dbReference type="InterPro" id="IPR004869">
    <property type="entry name" value="MMPL_dom"/>
</dbReference>
<dbReference type="EMBL" id="JBHSWE010000001">
    <property type="protein sequence ID" value="MFC6672028.1"/>
    <property type="molecule type" value="Genomic_DNA"/>
</dbReference>
<keyword evidence="4 6" id="KW-1133">Transmembrane helix</keyword>
<proteinExistence type="predicted"/>
<keyword evidence="5 6" id="KW-0472">Membrane</keyword>
<evidence type="ECO:0000256" key="1">
    <source>
        <dbReference type="ARBA" id="ARBA00004651"/>
    </source>
</evidence>
<feature type="transmembrane region" description="Helical" evidence="6">
    <location>
        <begin position="427"/>
        <end position="446"/>
    </location>
</feature>
<dbReference type="Gene3D" id="1.20.1640.10">
    <property type="entry name" value="Multidrug efflux transporter AcrB transmembrane domain"/>
    <property type="match status" value="1"/>
</dbReference>
<dbReference type="PROSITE" id="PS50156">
    <property type="entry name" value="SSD"/>
    <property type="match status" value="1"/>
</dbReference>
<keyword evidence="9" id="KW-1185">Reference proteome</keyword>